<keyword evidence="2 5" id="KW-0689">Ribosomal protein</keyword>
<feature type="region of interest" description="Disordered" evidence="6">
    <location>
        <begin position="298"/>
        <end position="376"/>
    </location>
</feature>
<dbReference type="Proteomes" id="UP000242141">
    <property type="component" value="Unassembled WGS sequence"/>
</dbReference>
<dbReference type="HAMAP" id="MF_00291_B">
    <property type="entry name" value="Ribosomal_uS2_B"/>
    <property type="match status" value="1"/>
</dbReference>
<feature type="compositionally biased region" description="Basic and acidic residues" evidence="6">
    <location>
        <begin position="311"/>
        <end position="329"/>
    </location>
</feature>
<feature type="compositionally biased region" description="Low complexity" evidence="6">
    <location>
        <begin position="331"/>
        <end position="356"/>
    </location>
</feature>
<evidence type="ECO:0000256" key="4">
    <source>
        <dbReference type="ARBA" id="ARBA00035256"/>
    </source>
</evidence>
<evidence type="ECO:0000256" key="3">
    <source>
        <dbReference type="ARBA" id="ARBA00023274"/>
    </source>
</evidence>
<evidence type="ECO:0000256" key="6">
    <source>
        <dbReference type="SAM" id="MobiDB-lite"/>
    </source>
</evidence>
<dbReference type="InterPro" id="IPR001865">
    <property type="entry name" value="Ribosomal_uS2"/>
</dbReference>
<dbReference type="GO" id="GO:0006412">
    <property type="term" value="P:translation"/>
    <property type="evidence" value="ECO:0007669"/>
    <property type="project" value="UniProtKB-UniRule"/>
</dbReference>
<comment type="similarity">
    <text evidence="1 5">Belongs to the universal ribosomal protein uS2 family.</text>
</comment>
<dbReference type="InterPro" id="IPR023591">
    <property type="entry name" value="Ribosomal_uS2_flav_dom_sf"/>
</dbReference>
<gene>
    <name evidence="5" type="primary">rpsB</name>
    <name evidence="7" type="ORF">HEPPS_05270</name>
</gene>
<dbReference type="GO" id="GO:0003735">
    <property type="term" value="F:structural constituent of ribosome"/>
    <property type="evidence" value="ECO:0007669"/>
    <property type="project" value="InterPro"/>
</dbReference>
<organism evidence="7 8">
    <name type="scientific">Candidatus Hepatoplasma crinochetorum</name>
    <dbReference type="NCBI Taxonomy" id="295596"/>
    <lineage>
        <taxon>Bacteria</taxon>
        <taxon>Bacillati</taxon>
        <taxon>Mycoplasmatota</taxon>
        <taxon>Mollicutes</taxon>
        <taxon>Candidatus Hepatoplasmataceae</taxon>
        <taxon>Candidatus Hepatoplasma</taxon>
    </lineage>
</organism>
<evidence type="ECO:0000313" key="8">
    <source>
        <dbReference type="Proteomes" id="UP000242141"/>
    </source>
</evidence>
<accession>A0A0G7ZNI2</accession>
<dbReference type="SUPFAM" id="SSF52313">
    <property type="entry name" value="Ribosomal protein S2"/>
    <property type="match status" value="1"/>
</dbReference>
<evidence type="ECO:0000256" key="5">
    <source>
        <dbReference type="HAMAP-Rule" id="MF_00291"/>
    </source>
</evidence>
<dbReference type="PRINTS" id="PR00395">
    <property type="entry name" value="RIBOSOMALS2"/>
</dbReference>
<keyword evidence="3 5" id="KW-0687">Ribonucleoprotein</keyword>
<dbReference type="CDD" id="cd01425">
    <property type="entry name" value="RPS2"/>
    <property type="match status" value="1"/>
</dbReference>
<dbReference type="Gene3D" id="3.40.50.10490">
    <property type="entry name" value="Glucose-6-phosphate isomerase like protein, domain 1"/>
    <property type="match status" value="1"/>
</dbReference>
<dbReference type="InterPro" id="IPR005706">
    <property type="entry name" value="Ribosomal_uS2_bac/mit/plastid"/>
</dbReference>
<proteinExistence type="inferred from homology"/>
<dbReference type="Gene3D" id="1.10.287.610">
    <property type="entry name" value="Helix hairpin bin"/>
    <property type="match status" value="1"/>
</dbReference>
<feature type="compositionally biased region" description="Polar residues" evidence="6">
    <location>
        <begin position="298"/>
        <end position="309"/>
    </location>
</feature>
<sequence>MQDIKEQKVTDNKEEINNDVDKIIADEKKISDVTINIDEKGRKIPLIAKEKLLEAGVQFGHKTQRWNPAMKPFIHGEKNGTHIINLNKVNASLNVSYNAINKIAARGGKILFVGTNKHSKKTIKENALRVKTYYVNERWLGGTLTNFKTIQNSVRHLRYLEKLAKDNFTGYTKKEAVKLQKELDKAEAMLGGIKYMRRLPDAIFLTSVSDERIVIKEADKLGIPVIGIVDTNCNPRDVKIPIFANDDANKSISLITTLIADAIADAKGEERKAAFLDKDQVEFIGLEKSTFRKTNFKNASFNQDSNNNRNFKKDYKRDSGFKKDFRRENGSNTSTVNNSTNSTNTNNYSNSNYSNNFKRNPTRKVSNPTNSTRNSN</sequence>
<feature type="compositionally biased region" description="Polar residues" evidence="6">
    <location>
        <begin position="357"/>
        <end position="376"/>
    </location>
</feature>
<dbReference type="PANTHER" id="PTHR12534:SF0">
    <property type="entry name" value="SMALL RIBOSOMAL SUBUNIT PROTEIN US2M"/>
    <property type="match status" value="1"/>
</dbReference>
<keyword evidence="8" id="KW-1185">Reference proteome</keyword>
<reference evidence="8" key="1">
    <citation type="submission" date="2015-05" db="EMBL/GenBank/DDBJ databases">
        <authorList>
            <person name="Collingro A."/>
        </authorList>
    </citation>
    <scope>NUCLEOTIDE SEQUENCE [LARGE SCALE GENOMIC DNA]</scope>
    <source>
        <strain evidence="8">Ps</strain>
    </source>
</reference>
<evidence type="ECO:0000313" key="7">
    <source>
        <dbReference type="EMBL" id="CRX37296.1"/>
    </source>
</evidence>
<evidence type="ECO:0000256" key="1">
    <source>
        <dbReference type="ARBA" id="ARBA00006242"/>
    </source>
</evidence>
<dbReference type="Pfam" id="PF00318">
    <property type="entry name" value="Ribosomal_S2"/>
    <property type="match status" value="1"/>
</dbReference>
<dbReference type="NCBIfam" id="TIGR01011">
    <property type="entry name" value="rpsB_bact"/>
    <property type="match status" value="1"/>
</dbReference>
<dbReference type="GO" id="GO:0022627">
    <property type="term" value="C:cytosolic small ribosomal subunit"/>
    <property type="evidence" value="ECO:0007669"/>
    <property type="project" value="TreeGrafter"/>
</dbReference>
<evidence type="ECO:0000256" key="2">
    <source>
        <dbReference type="ARBA" id="ARBA00022980"/>
    </source>
</evidence>
<dbReference type="PANTHER" id="PTHR12534">
    <property type="entry name" value="30S RIBOSOMAL PROTEIN S2 PROKARYOTIC AND ORGANELLAR"/>
    <property type="match status" value="1"/>
</dbReference>
<dbReference type="AlphaFoldDB" id="A0A0G7ZNI2"/>
<dbReference type="EMBL" id="CWGI01000001">
    <property type="protein sequence ID" value="CRX37296.1"/>
    <property type="molecule type" value="Genomic_DNA"/>
</dbReference>
<name>A0A0G7ZNI2_9MOLU</name>
<protein>
    <recommendedName>
        <fullName evidence="4 5">Small ribosomal subunit protein uS2</fullName>
    </recommendedName>
</protein>